<evidence type="ECO:0000259" key="1">
    <source>
        <dbReference type="Pfam" id="PF07883"/>
    </source>
</evidence>
<dbReference type="AlphaFoldDB" id="A0A2R6ACJ5"/>
<dbReference type="SUPFAM" id="SSF51182">
    <property type="entry name" value="RmlC-like cupins"/>
    <property type="match status" value="1"/>
</dbReference>
<dbReference type="InterPro" id="IPR013096">
    <property type="entry name" value="Cupin_2"/>
</dbReference>
<reference evidence="2 3" key="1">
    <citation type="submission" date="2017-04" db="EMBL/GenBank/DDBJ databases">
        <title>Novel microbial lineages endemic to geothermal iron-oxide mats fill important gaps in the evolutionary history of Archaea.</title>
        <authorList>
            <person name="Jay Z.J."/>
            <person name="Beam J.P."/>
            <person name="Dlakic M."/>
            <person name="Rusch D.B."/>
            <person name="Kozubal M.A."/>
            <person name="Inskeep W.P."/>
        </authorList>
    </citation>
    <scope>NUCLEOTIDE SEQUENCE [LARGE SCALE GENOMIC DNA]</scope>
    <source>
        <strain evidence="2">OSP_D</strain>
    </source>
</reference>
<dbReference type="CDD" id="cd02222">
    <property type="entry name" value="cupin_TM1459-like"/>
    <property type="match status" value="1"/>
</dbReference>
<organism evidence="2 3">
    <name type="scientific">Candidatus Marsarchaeota G1 archaeon OSP_D</name>
    <dbReference type="NCBI Taxonomy" id="1978155"/>
    <lineage>
        <taxon>Archaea</taxon>
        <taxon>Candidatus Marsarchaeota</taxon>
        <taxon>Candidatus Marsarchaeota group 1</taxon>
    </lineage>
</organism>
<dbReference type="Proteomes" id="UP000240880">
    <property type="component" value="Unassembled WGS sequence"/>
</dbReference>
<feature type="domain" description="Cupin type-2" evidence="1">
    <location>
        <begin position="44"/>
        <end position="110"/>
    </location>
</feature>
<dbReference type="Gene3D" id="2.60.120.10">
    <property type="entry name" value="Jelly Rolls"/>
    <property type="match status" value="1"/>
</dbReference>
<dbReference type="Pfam" id="PF07883">
    <property type="entry name" value="Cupin_2"/>
    <property type="match status" value="1"/>
</dbReference>
<dbReference type="InterPro" id="IPR014710">
    <property type="entry name" value="RmlC-like_jellyroll"/>
</dbReference>
<gene>
    <name evidence="2" type="ORF">B9Q01_02030</name>
</gene>
<accession>A0A2R6ACJ5</accession>
<protein>
    <recommendedName>
        <fullName evidence="1">Cupin type-2 domain-containing protein</fullName>
    </recommendedName>
</protein>
<dbReference type="EMBL" id="NEXC01000007">
    <property type="protein sequence ID" value="PSN84132.1"/>
    <property type="molecule type" value="Genomic_DNA"/>
</dbReference>
<comment type="caution">
    <text evidence="2">The sequence shown here is derived from an EMBL/GenBank/DDBJ whole genome shotgun (WGS) entry which is preliminary data.</text>
</comment>
<evidence type="ECO:0000313" key="3">
    <source>
        <dbReference type="Proteomes" id="UP000240880"/>
    </source>
</evidence>
<name>A0A2R6ACJ5_9ARCH</name>
<evidence type="ECO:0000313" key="2">
    <source>
        <dbReference type="EMBL" id="PSN84132.1"/>
    </source>
</evidence>
<dbReference type="InterPro" id="IPR011051">
    <property type="entry name" value="RmlC_Cupin_sf"/>
</dbReference>
<dbReference type="PANTHER" id="PTHR37694">
    <property type="entry name" value="SLR8022 PROTEIN"/>
    <property type="match status" value="1"/>
</dbReference>
<sequence>MNYHFGKQEDVPKQEVKITGSRGAYIQWLVTKDTGSPRYALRRFLIEPSGVIAYHKHKYEETVYVLKGFAEVRVENETRKISSGEFVFIDQNVPHSIKNVGNSELEFLCVIPYVEDMSITPLGG</sequence>
<dbReference type="PANTHER" id="PTHR37694:SF1">
    <property type="entry name" value="SLR8022 PROTEIN"/>
    <property type="match status" value="1"/>
</dbReference>
<proteinExistence type="predicted"/>